<dbReference type="InterPro" id="IPR011549">
    <property type="entry name" value="RibD_C"/>
</dbReference>
<dbReference type="NCBIfam" id="TIGR00227">
    <property type="entry name" value="ribD_Cterm"/>
    <property type="match status" value="1"/>
</dbReference>
<evidence type="ECO:0000256" key="4">
    <source>
        <dbReference type="ARBA" id="ARBA00023002"/>
    </source>
</evidence>
<dbReference type="InterPro" id="IPR004794">
    <property type="entry name" value="Eubact_RibD"/>
</dbReference>
<dbReference type="InterPro" id="IPR050765">
    <property type="entry name" value="Riboflavin_Biosynth_HTPR"/>
</dbReference>
<dbReference type="InterPro" id="IPR037238">
    <property type="entry name" value="YbiA-like_sf"/>
</dbReference>
<dbReference type="InterPro" id="IPR016193">
    <property type="entry name" value="Cytidine_deaminase-like"/>
</dbReference>
<feature type="domain" description="CMP/dCMP-type deaminase" evidence="6">
    <location>
        <begin position="13"/>
        <end position="122"/>
    </location>
</feature>
<dbReference type="Proteomes" id="UP000886520">
    <property type="component" value="Chromosome 12"/>
</dbReference>
<evidence type="ECO:0000256" key="3">
    <source>
        <dbReference type="ARBA" id="ARBA00022857"/>
    </source>
</evidence>
<gene>
    <name evidence="7" type="ORF">GOP47_0013079</name>
</gene>
<keyword evidence="4" id="KW-0560">Oxidoreductase</keyword>
<evidence type="ECO:0000313" key="7">
    <source>
        <dbReference type="EMBL" id="KAI5072973.1"/>
    </source>
</evidence>
<dbReference type="NCBIfam" id="TIGR00326">
    <property type="entry name" value="eubact_ribD"/>
    <property type="match status" value="1"/>
</dbReference>
<dbReference type="PANTHER" id="PTHR38011">
    <property type="entry name" value="DIHYDROFOLATE REDUCTASE FAMILY PROTEIN (AFU_ORTHOLOGUE AFUA_8G06820)"/>
    <property type="match status" value="1"/>
</dbReference>
<evidence type="ECO:0000256" key="2">
    <source>
        <dbReference type="ARBA" id="ARBA00013173"/>
    </source>
</evidence>
<keyword evidence="5" id="KW-0511">Multifunctional enzyme</keyword>
<keyword evidence="3" id="KW-0521">NADP</keyword>
<accession>A0A9D4URX5</accession>
<dbReference type="SUPFAM" id="SSF53597">
    <property type="entry name" value="Dihydrofolate reductase-like"/>
    <property type="match status" value="1"/>
</dbReference>
<dbReference type="InterPro" id="IPR002734">
    <property type="entry name" value="RibDG_C"/>
</dbReference>
<evidence type="ECO:0000256" key="1">
    <source>
        <dbReference type="ARBA" id="ARBA00004910"/>
    </source>
</evidence>
<comment type="pathway">
    <text evidence="1">Cofactor biosynthesis; riboflavin biosynthesis; 5-amino-6-(D-ribitylamino)uracil from GTP: step 3/4.</text>
</comment>
<dbReference type="PANTHER" id="PTHR38011:SF7">
    <property type="entry name" value="2,5-DIAMINO-6-RIBOSYLAMINO-4(3H)-PYRIMIDINONE 5'-PHOSPHATE REDUCTASE"/>
    <property type="match status" value="1"/>
</dbReference>
<evidence type="ECO:0000259" key="6">
    <source>
        <dbReference type="PROSITE" id="PS51747"/>
    </source>
</evidence>
<dbReference type="CDD" id="cd15457">
    <property type="entry name" value="NADAR"/>
    <property type="match status" value="1"/>
</dbReference>
<sequence>MMTHAMSMRASPDVDARFLLHAAALADTSAGLTAPHPNSACLIARGTTVVGDGFLAGQGTTAAEVQACLKAGDLAQGATAYLNLEPGDCHGDDSAVSALIQAGISRAVIGLRHPLQHFRNKAIKDLTNANIEVDILGENLTQGTSIKEACKACQTVNAPLLYRAAFKAPFSTLKYAMTLDGKIATSSGHAAWISSSLSRQQVFSTRARSDAVIVGGNTVRRDNPRLTTRKDGGHLPVRIVMSCGLNLPDEANLWDVSDTPTILMTQKGAREDFQERLQRKGVEIVEFDFLSPKTVADYCYKRGFLSILWECGGTLAAPAISSGVIHKVMAFVAPKIIGGARAPSPVGDMGMIEMTQALNLEDILFEQVGPDMLISGYLQPIPDLSYRSSEWIETVNIISEKSSSDLRSVLSFNQAWDAYGAFSNFSPHSINVASSNGKLVRWKTVEHYYQAQKFEGVQHTLAVELVEKIQASECPEEAERLGRSLQRKRPDLVRPDWDMAKMEVIYRALYSKFTGHPHLKSLLLSTAGSVLVDDSSRESRGFLGDLLMKLRTQLLLQESAGNANEFSLGDTCVL</sequence>
<dbReference type="AlphaFoldDB" id="A0A9D4URX5"/>
<dbReference type="Pfam" id="PF08719">
    <property type="entry name" value="NADAR"/>
    <property type="match status" value="1"/>
</dbReference>
<dbReference type="Gene3D" id="3.40.430.10">
    <property type="entry name" value="Dihydrofolate Reductase, subunit A"/>
    <property type="match status" value="1"/>
</dbReference>
<dbReference type="EMBL" id="JABFUD020000012">
    <property type="protein sequence ID" value="KAI5072973.1"/>
    <property type="molecule type" value="Genomic_DNA"/>
</dbReference>
<dbReference type="InterPro" id="IPR012816">
    <property type="entry name" value="NADAR"/>
</dbReference>
<dbReference type="SUPFAM" id="SSF143990">
    <property type="entry name" value="YbiA-like"/>
    <property type="match status" value="1"/>
</dbReference>
<protein>
    <recommendedName>
        <fullName evidence="2">5-amino-6-(5-phosphoribosylamino)uracil reductase</fullName>
        <ecNumber evidence="2">1.1.1.193</ecNumber>
    </recommendedName>
</protein>
<organism evidence="7 8">
    <name type="scientific">Adiantum capillus-veneris</name>
    <name type="common">Maidenhair fern</name>
    <dbReference type="NCBI Taxonomy" id="13818"/>
    <lineage>
        <taxon>Eukaryota</taxon>
        <taxon>Viridiplantae</taxon>
        <taxon>Streptophyta</taxon>
        <taxon>Embryophyta</taxon>
        <taxon>Tracheophyta</taxon>
        <taxon>Polypodiopsida</taxon>
        <taxon>Polypodiidae</taxon>
        <taxon>Polypodiales</taxon>
        <taxon>Pteridineae</taxon>
        <taxon>Pteridaceae</taxon>
        <taxon>Vittarioideae</taxon>
        <taxon>Adiantum</taxon>
    </lineage>
</organism>
<dbReference type="Gene3D" id="1.10.357.40">
    <property type="entry name" value="YbiA-like"/>
    <property type="match status" value="1"/>
</dbReference>
<dbReference type="GO" id="GO:0050661">
    <property type="term" value="F:NADP binding"/>
    <property type="evidence" value="ECO:0007669"/>
    <property type="project" value="InterPro"/>
</dbReference>
<dbReference type="GO" id="GO:0008835">
    <property type="term" value="F:diaminohydroxyphosphoribosylaminopyrimidine deaminase activity"/>
    <property type="evidence" value="ECO:0007669"/>
    <property type="project" value="InterPro"/>
</dbReference>
<name>A0A9D4URX5_ADICA</name>
<dbReference type="GO" id="GO:0009231">
    <property type="term" value="P:riboflavin biosynthetic process"/>
    <property type="evidence" value="ECO:0007669"/>
    <property type="project" value="InterPro"/>
</dbReference>
<dbReference type="SUPFAM" id="SSF53927">
    <property type="entry name" value="Cytidine deaminase-like"/>
    <property type="match status" value="1"/>
</dbReference>
<dbReference type="OrthoDB" id="206452at2759"/>
<keyword evidence="8" id="KW-1185">Reference proteome</keyword>
<dbReference type="PROSITE" id="PS51747">
    <property type="entry name" value="CYT_DCMP_DEAMINASES_2"/>
    <property type="match status" value="1"/>
</dbReference>
<reference evidence="7" key="1">
    <citation type="submission" date="2021-01" db="EMBL/GenBank/DDBJ databases">
        <title>Adiantum capillus-veneris genome.</title>
        <authorList>
            <person name="Fang Y."/>
            <person name="Liao Q."/>
        </authorList>
    </citation>
    <scope>NUCLEOTIDE SEQUENCE</scope>
    <source>
        <strain evidence="7">H3</strain>
        <tissue evidence="7">Leaf</tissue>
    </source>
</reference>
<dbReference type="InterPro" id="IPR024072">
    <property type="entry name" value="DHFR-like_dom_sf"/>
</dbReference>
<dbReference type="GO" id="GO:0008703">
    <property type="term" value="F:5-amino-6-(5-phosphoribosylamino)uracil reductase activity"/>
    <property type="evidence" value="ECO:0007669"/>
    <property type="project" value="UniProtKB-EC"/>
</dbReference>
<dbReference type="EC" id="1.1.1.193" evidence="2"/>
<dbReference type="Gene3D" id="3.40.140.10">
    <property type="entry name" value="Cytidine Deaminase, domain 2"/>
    <property type="match status" value="1"/>
</dbReference>
<dbReference type="NCBIfam" id="TIGR02464">
    <property type="entry name" value="ribofla_fusion"/>
    <property type="match status" value="1"/>
</dbReference>
<dbReference type="Pfam" id="PF01872">
    <property type="entry name" value="RibD_C"/>
    <property type="match status" value="1"/>
</dbReference>
<evidence type="ECO:0000313" key="8">
    <source>
        <dbReference type="Proteomes" id="UP000886520"/>
    </source>
</evidence>
<comment type="caution">
    <text evidence="7">The sequence shown here is derived from an EMBL/GenBank/DDBJ whole genome shotgun (WGS) entry which is preliminary data.</text>
</comment>
<evidence type="ECO:0000256" key="5">
    <source>
        <dbReference type="ARBA" id="ARBA00023268"/>
    </source>
</evidence>
<proteinExistence type="predicted"/>
<dbReference type="InterPro" id="IPR002125">
    <property type="entry name" value="CMP_dCMP_dom"/>
</dbReference>